<proteinExistence type="predicted"/>
<reference evidence="1" key="2">
    <citation type="submission" date="2018-05" db="EMBL/GenBank/DDBJ databases">
        <title>OpunRS2 (Oryza punctata Reference Sequence Version 2).</title>
        <authorList>
            <person name="Zhang J."/>
            <person name="Kudrna D."/>
            <person name="Lee S."/>
            <person name="Talag J."/>
            <person name="Welchert J."/>
            <person name="Wing R.A."/>
        </authorList>
    </citation>
    <scope>NUCLEOTIDE SEQUENCE [LARGE SCALE GENOMIC DNA]</scope>
</reference>
<keyword evidence="2" id="KW-1185">Reference proteome</keyword>
<organism evidence="1">
    <name type="scientific">Oryza punctata</name>
    <name type="common">Red rice</name>
    <dbReference type="NCBI Taxonomy" id="4537"/>
    <lineage>
        <taxon>Eukaryota</taxon>
        <taxon>Viridiplantae</taxon>
        <taxon>Streptophyta</taxon>
        <taxon>Embryophyta</taxon>
        <taxon>Tracheophyta</taxon>
        <taxon>Spermatophyta</taxon>
        <taxon>Magnoliopsida</taxon>
        <taxon>Liliopsida</taxon>
        <taxon>Poales</taxon>
        <taxon>Poaceae</taxon>
        <taxon>BOP clade</taxon>
        <taxon>Oryzoideae</taxon>
        <taxon>Oryzeae</taxon>
        <taxon>Oryzinae</taxon>
        <taxon>Oryza</taxon>
    </lineage>
</organism>
<dbReference type="Gramene" id="OPUNC10G02960.1">
    <property type="protein sequence ID" value="OPUNC10G02960.1"/>
    <property type="gene ID" value="OPUNC10G02960"/>
</dbReference>
<protein>
    <submittedName>
        <fullName evidence="1">Uncharacterized protein</fullName>
    </submittedName>
</protein>
<evidence type="ECO:0000313" key="2">
    <source>
        <dbReference type="Proteomes" id="UP000026962"/>
    </source>
</evidence>
<dbReference type="AlphaFoldDB" id="A0A0E0M5T5"/>
<dbReference type="HOGENOM" id="CLU_3431761_0_0_1"/>
<reference evidence="1" key="1">
    <citation type="submission" date="2015-04" db="UniProtKB">
        <authorList>
            <consortium name="EnsemblPlants"/>
        </authorList>
    </citation>
    <scope>IDENTIFICATION</scope>
</reference>
<dbReference type="EnsemblPlants" id="OPUNC10G02960.1">
    <property type="protein sequence ID" value="OPUNC10G02960.1"/>
    <property type="gene ID" value="OPUNC10G02960"/>
</dbReference>
<accession>A0A0E0M5T5</accession>
<evidence type="ECO:0000313" key="1">
    <source>
        <dbReference type="EnsemblPlants" id="OPUNC10G02960.1"/>
    </source>
</evidence>
<sequence>MVASQLQAAFAQTENEVS</sequence>
<name>A0A0E0M5T5_ORYPU</name>
<dbReference type="Proteomes" id="UP000026962">
    <property type="component" value="Chromosome 10"/>
</dbReference>